<dbReference type="Proteomes" id="UP000253606">
    <property type="component" value="Chromosome"/>
</dbReference>
<gene>
    <name evidence="3" type="ORF">ACPOL_5484</name>
</gene>
<evidence type="ECO:0000256" key="1">
    <source>
        <dbReference type="SAM" id="MobiDB-lite"/>
    </source>
</evidence>
<feature type="region of interest" description="Disordered" evidence="1">
    <location>
        <begin position="149"/>
        <end position="173"/>
    </location>
</feature>
<keyword evidence="2" id="KW-0732">Signal</keyword>
<dbReference type="KEGG" id="abas:ACPOL_5484"/>
<accession>A0A2Z5G677</accession>
<proteinExistence type="predicted"/>
<dbReference type="EMBL" id="CP030840">
    <property type="protein sequence ID" value="AXC14732.1"/>
    <property type="molecule type" value="Genomic_DNA"/>
</dbReference>
<sequence length="674" mass="74493">MRWSRVSSLSWLLAVLPLSSGASAQLTAKRPQHHLPAATVEAPLTQREKAAQLLNRCTFGPRPGDITAVMKLGPDAWFEQQLNPETVPDAVLEKRLEDYPALKLTPSQTAIDFPRNQVFRKILEGKETYPQDPALASVYQVLETKYAHEQQVRKEEQDNQQTPEQQEAQKAAQKKQDQATALVVSEQILGMPKAQRMAAIFKLPVEQRIVLAGSTPDPQKKMLIADFNPHEREIFAAMGGGPDAAHVVQSELQQAKALRAILSERQLQEVMTDFWFNHFNVFLNKDSDALYTPAYERDTIRPHALGKFRDLLTATAKDPAMLVYLDNWLSIGPDSKAAENRQANQKNAQRGLNENYGRELMELHTVGVSGGYTQADVTNLAKILTGWTVDRPDQGGGFLFEPRKHEPGDKQWFRQKVAFQAGPNGVAEGEAALNWLASQSQTAHFISFKLAQRFVADEPPPALVDRMAKSFLSSDGDIREVLRTMERSPEFFARKYYRVKVKTPLEFVASAFRATETNPANPAAVVNVLKTMGEPLYQMQPPTGYPMTADHWMNSAALVDRLNLSLTLTGGKLGNTPFDATHLLATGLLAREVEPVKSPVRRISVEAGEPVSGREEALALLEQMVIGGAVSAKTNAVILKQIAEDQASPSPADSTQVLNTIAALILGSPEFQLK</sequence>
<evidence type="ECO:0000313" key="4">
    <source>
        <dbReference type="Proteomes" id="UP000253606"/>
    </source>
</evidence>
<dbReference type="Pfam" id="PF08811">
    <property type="entry name" value="DUF1800"/>
    <property type="match status" value="1"/>
</dbReference>
<feature type="signal peptide" evidence="2">
    <location>
        <begin position="1"/>
        <end position="24"/>
    </location>
</feature>
<feature type="chain" id="PRO_5016422229" evidence="2">
    <location>
        <begin position="25"/>
        <end position="674"/>
    </location>
</feature>
<feature type="compositionally biased region" description="Low complexity" evidence="1">
    <location>
        <begin position="159"/>
        <end position="171"/>
    </location>
</feature>
<keyword evidence="4" id="KW-1185">Reference proteome</keyword>
<evidence type="ECO:0000256" key="2">
    <source>
        <dbReference type="SAM" id="SignalP"/>
    </source>
</evidence>
<reference evidence="3 4" key="1">
    <citation type="journal article" date="2018" name="Front. Microbiol.">
        <title>Hydrolytic Capabilities as a Key to Environmental Success: Chitinolytic and Cellulolytic Acidobacteria From Acidic Sub-arctic Soils and Boreal Peatlands.</title>
        <authorList>
            <person name="Belova S.E."/>
            <person name="Ravin N.V."/>
            <person name="Pankratov T.A."/>
            <person name="Rakitin A.L."/>
            <person name="Ivanova A.A."/>
            <person name="Beletsky A.V."/>
            <person name="Mardanov A.V."/>
            <person name="Sinninghe Damste J.S."/>
            <person name="Dedysh S.N."/>
        </authorList>
    </citation>
    <scope>NUCLEOTIDE SEQUENCE [LARGE SCALE GENOMIC DNA]</scope>
    <source>
        <strain evidence="3 4">SBC82</strain>
    </source>
</reference>
<organism evidence="3 4">
    <name type="scientific">Acidisarcina polymorpha</name>
    <dbReference type="NCBI Taxonomy" id="2211140"/>
    <lineage>
        <taxon>Bacteria</taxon>
        <taxon>Pseudomonadati</taxon>
        <taxon>Acidobacteriota</taxon>
        <taxon>Terriglobia</taxon>
        <taxon>Terriglobales</taxon>
        <taxon>Acidobacteriaceae</taxon>
        <taxon>Acidisarcina</taxon>
    </lineage>
</organism>
<dbReference type="InterPro" id="IPR014917">
    <property type="entry name" value="DUF1800"/>
</dbReference>
<evidence type="ECO:0000313" key="3">
    <source>
        <dbReference type="EMBL" id="AXC14732.1"/>
    </source>
</evidence>
<protein>
    <submittedName>
        <fullName evidence="3">Putative signal peptide protein</fullName>
    </submittedName>
</protein>
<dbReference type="OrthoDB" id="9772295at2"/>
<dbReference type="AlphaFoldDB" id="A0A2Z5G677"/>
<name>A0A2Z5G677_9BACT</name>